<dbReference type="PANTHER" id="PTHR47331">
    <property type="entry name" value="PHD-TYPE DOMAIN-CONTAINING PROTEIN"/>
    <property type="match status" value="1"/>
</dbReference>
<name>A0A8K0GH42_IGNLU</name>
<evidence type="ECO:0000313" key="1">
    <source>
        <dbReference type="EMBL" id="KAF2904410.1"/>
    </source>
</evidence>
<organism evidence="1 2">
    <name type="scientific">Ignelater luminosus</name>
    <name type="common">Cucubano</name>
    <name type="synonym">Pyrophorus luminosus</name>
    <dbReference type="NCBI Taxonomy" id="2038154"/>
    <lineage>
        <taxon>Eukaryota</taxon>
        <taxon>Metazoa</taxon>
        <taxon>Ecdysozoa</taxon>
        <taxon>Arthropoda</taxon>
        <taxon>Hexapoda</taxon>
        <taxon>Insecta</taxon>
        <taxon>Pterygota</taxon>
        <taxon>Neoptera</taxon>
        <taxon>Endopterygota</taxon>
        <taxon>Coleoptera</taxon>
        <taxon>Polyphaga</taxon>
        <taxon>Elateriformia</taxon>
        <taxon>Elateroidea</taxon>
        <taxon>Elateridae</taxon>
        <taxon>Agrypninae</taxon>
        <taxon>Pyrophorini</taxon>
        <taxon>Ignelater</taxon>
    </lineage>
</organism>
<dbReference type="InterPro" id="IPR043502">
    <property type="entry name" value="DNA/RNA_pol_sf"/>
</dbReference>
<sequence length="690" mass="78649">MDSNDLGSLKGEAAKVLDPIAVTSDNYEIAWSLITERYENKALITKNHIRALFNLPTVSKEYTPRNFFDEFQKRYRALEVLNETVKSWDTLLIHLLSIKLDSKSASLWDESIIHKKCSSPKLSELLNFLNDRCKLIEMSDYKSKTETQDCKVCSEKHNTMLHIYANKNESIEDIDASPRTNLSVVVNYSSKPEIEILLSTASSNFMTIRLAKRLQLPFAKSKIPVVGVGNSTVNISETVNTAIKSQTSSYTKGLCFLVLEKLTENLPSSDAAESLLNIPEHALADKNFNKSKSIDLLLGVQVFYEALCSQQIRLGNDSPILQQTLFGWVISGPITNCSNKFNNILCNLSVSNRLEQQLENFWQVEECPTIKYITPEEEQCERIFRENLKRDDAGRFVTLPIRKNVDQIGESYESAIKRLHSIERKFKRDVEFKSKYVELMREYDKLGHMEKISRNCLLLDQGNNLTFYLPHHGISKETSFTTSLRVVFDGSCRSSSGISLNDILMVGSCIQDDLFSILLRFRKHNIVLTADVAKMYRQVKIAERQRDLQIILWRENEKDEIGNYRLTTVTYGTGSASFLATRALQQATVENSQRYPKSCDVILNDFYVADLISGANTVSEAQALESEISEILNGYGFNLRKWSSNNVGALEEDHLEDNEYYIDQSVANKIRHFGLQRKTIKMPKISCHQT</sequence>
<dbReference type="PANTHER" id="PTHR47331:SF5">
    <property type="entry name" value="RIBONUCLEASE H"/>
    <property type="match status" value="1"/>
</dbReference>
<reference evidence="1" key="1">
    <citation type="submission" date="2019-08" db="EMBL/GenBank/DDBJ databases">
        <title>The genome of the North American firefly Photinus pyralis.</title>
        <authorList>
            <consortium name="Photinus pyralis genome working group"/>
            <person name="Fallon T.R."/>
            <person name="Sander Lower S.E."/>
            <person name="Weng J.-K."/>
        </authorList>
    </citation>
    <scope>NUCLEOTIDE SEQUENCE</scope>
    <source>
        <strain evidence="1">TRF0915ILg1</strain>
        <tissue evidence="1">Whole body</tissue>
    </source>
</reference>
<comment type="caution">
    <text evidence="1">The sequence shown here is derived from an EMBL/GenBank/DDBJ whole genome shotgun (WGS) entry which is preliminary data.</text>
</comment>
<dbReference type="Proteomes" id="UP000801492">
    <property type="component" value="Unassembled WGS sequence"/>
</dbReference>
<accession>A0A8K0GH42</accession>
<dbReference type="SUPFAM" id="SSF56672">
    <property type="entry name" value="DNA/RNA polymerases"/>
    <property type="match status" value="1"/>
</dbReference>
<dbReference type="AlphaFoldDB" id="A0A8K0GH42"/>
<evidence type="ECO:0008006" key="3">
    <source>
        <dbReference type="Google" id="ProtNLM"/>
    </source>
</evidence>
<dbReference type="Pfam" id="PF03564">
    <property type="entry name" value="DUF1759"/>
    <property type="match status" value="1"/>
</dbReference>
<dbReference type="InterPro" id="IPR005312">
    <property type="entry name" value="DUF1759"/>
</dbReference>
<evidence type="ECO:0000313" key="2">
    <source>
        <dbReference type="Proteomes" id="UP000801492"/>
    </source>
</evidence>
<dbReference type="GO" id="GO:0071897">
    <property type="term" value="P:DNA biosynthetic process"/>
    <property type="evidence" value="ECO:0007669"/>
    <property type="project" value="UniProtKB-ARBA"/>
</dbReference>
<dbReference type="EMBL" id="VTPC01000779">
    <property type="protein sequence ID" value="KAF2904410.1"/>
    <property type="molecule type" value="Genomic_DNA"/>
</dbReference>
<dbReference type="OrthoDB" id="5920040at2759"/>
<gene>
    <name evidence="1" type="ORF">ILUMI_01765</name>
</gene>
<keyword evidence="2" id="KW-1185">Reference proteome</keyword>
<proteinExistence type="predicted"/>
<protein>
    <recommendedName>
        <fullName evidence="3">Peptidase aspartic putative domain-containing protein</fullName>
    </recommendedName>
</protein>